<accession>A0ABD1ILB4</accession>
<dbReference type="PANTHER" id="PTHR45023">
    <property type="match status" value="1"/>
</dbReference>
<protein>
    <submittedName>
        <fullName evidence="2">Glutathione S-transferase T3-like</fullName>
    </submittedName>
</protein>
<feature type="compositionally biased region" description="Low complexity" evidence="1">
    <location>
        <begin position="102"/>
        <end position="114"/>
    </location>
</feature>
<reference evidence="2 3" key="1">
    <citation type="submission" date="2024-06" db="EMBL/GenBank/DDBJ databases">
        <title>A chromosome level genome sequence of Diviner's sage (Salvia divinorum).</title>
        <authorList>
            <person name="Ford S.A."/>
            <person name="Ro D.-K."/>
            <person name="Ness R.W."/>
            <person name="Phillips M.A."/>
        </authorList>
    </citation>
    <scope>NUCLEOTIDE SEQUENCE [LARGE SCALE GENOMIC DNA]</scope>
    <source>
        <strain evidence="2">SAF-2024a</strain>
        <tissue evidence="2">Leaf</tissue>
    </source>
</reference>
<gene>
    <name evidence="2" type="ORF">AAHA92_00138</name>
</gene>
<sequence>MKNKFHKLREERPRSLKMLRIHFDRVDKDIEKLCDVNEEQQYQSGASGDDILRAAMMIYQQDTRRAFKYVNTWNSVRYMDKWVGGIRSSTSSSSKRTKHTPGGQDSSSGSGDGG</sequence>
<name>A0ABD1ILB4_SALDI</name>
<proteinExistence type="predicted"/>
<organism evidence="2 3">
    <name type="scientific">Salvia divinorum</name>
    <name type="common">Maria pastora</name>
    <name type="synonym">Diviner's sage</name>
    <dbReference type="NCBI Taxonomy" id="28513"/>
    <lineage>
        <taxon>Eukaryota</taxon>
        <taxon>Viridiplantae</taxon>
        <taxon>Streptophyta</taxon>
        <taxon>Embryophyta</taxon>
        <taxon>Tracheophyta</taxon>
        <taxon>Spermatophyta</taxon>
        <taxon>Magnoliopsida</taxon>
        <taxon>eudicotyledons</taxon>
        <taxon>Gunneridae</taxon>
        <taxon>Pentapetalae</taxon>
        <taxon>asterids</taxon>
        <taxon>lamiids</taxon>
        <taxon>Lamiales</taxon>
        <taxon>Lamiaceae</taxon>
        <taxon>Nepetoideae</taxon>
        <taxon>Mentheae</taxon>
        <taxon>Salviinae</taxon>
        <taxon>Salvia</taxon>
        <taxon>Salvia subgen. Calosphace</taxon>
    </lineage>
</organism>
<evidence type="ECO:0000313" key="2">
    <source>
        <dbReference type="EMBL" id="KAL1568529.1"/>
    </source>
</evidence>
<evidence type="ECO:0000256" key="1">
    <source>
        <dbReference type="SAM" id="MobiDB-lite"/>
    </source>
</evidence>
<evidence type="ECO:0000313" key="3">
    <source>
        <dbReference type="Proteomes" id="UP001567538"/>
    </source>
</evidence>
<keyword evidence="3" id="KW-1185">Reference proteome</keyword>
<dbReference type="Proteomes" id="UP001567538">
    <property type="component" value="Unassembled WGS sequence"/>
</dbReference>
<feature type="region of interest" description="Disordered" evidence="1">
    <location>
        <begin position="86"/>
        <end position="114"/>
    </location>
</feature>
<dbReference type="EMBL" id="JBEAFC010000001">
    <property type="protein sequence ID" value="KAL1568529.1"/>
    <property type="molecule type" value="Genomic_DNA"/>
</dbReference>
<dbReference type="AlphaFoldDB" id="A0ABD1ILB4"/>
<dbReference type="PANTHER" id="PTHR45023:SF4">
    <property type="entry name" value="GLYCINE-RICH PROTEIN-RELATED"/>
    <property type="match status" value="1"/>
</dbReference>
<comment type="caution">
    <text evidence="2">The sequence shown here is derived from an EMBL/GenBank/DDBJ whole genome shotgun (WGS) entry which is preliminary data.</text>
</comment>